<keyword evidence="9" id="KW-1185">Reference proteome</keyword>
<feature type="compositionally biased region" description="Polar residues" evidence="5">
    <location>
        <begin position="1015"/>
        <end position="1025"/>
    </location>
</feature>
<protein>
    <submittedName>
        <fullName evidence="8">Kinesin-4</fullName>
    </submittedName>
</protein>
<dbReference type="SMART" id="SM00033">
    <property type="entry name" value="CH"/>
    <property type="match status" value="1"/>
</dbReference>
<dbReference type="GO" id="GO:0005524">
    <property type="term" value="F:ATP binding"/>
    <property type="evidence" value="ECO:0007669"/>
    <property type="project" value="UniProtKB-UniRule"/>
</dbReference>
<keyword evidence="4" id="KW-0175">Coiled coil</keyword>
<dbReference type="GO" id="GO:0008017">
    <property type="term" value="F:microtubule binding"/>
    <property type="evidence" value="ECO:0007669"/>
    <property type="project" value="InterPro"/>
</dbReference>
<dbReference type="AlphaFoldDB" id="A0A6A3CCR8"/>
<keyword evidence="3" id="KW-0547">Nucleotide-binding</keyword>
<sequence length="1125" mass="122809">MASDSVIPQVPVIAVLEEVLQEHGTRIEDIGITSSGNTDEACNDPTFACSAVLTVLLTSLKRNEATGWLRKTVGVVLGKDLPAMPSEDEFRLGLRSGKILCTALNKIQPGSVPNIVDGPSDSVIIPDGDALSEYPFFENVINFLKVVEELGIPPFEATDLEQGGNSSRIVQCVLALKSYGEWKKSGAIGRWKYIESVNTPISFRSVKMFPRTNSEPFMNRSLSRTSSLGEKFVDSLNNEQSDLSGAASLRSLRTLIRAAVLHKRQEEIPTIVESMITKVSEEYERVLASHSELSKTSSKDMEESVPDNFLSRTASCDCQKVEVKVEAPEAEETVVDEASSESKKELPNEKCNTDEESTRQFLKQKTIVEQQQQYILELKHSLHATKEGMDRLQMMYQEEFSNLGKHLHSLASEYQRVLEENRKLYNQVQDLKGNIRVYCRVRPQLNGQSNSLSCVDHIDDRTITVLAPTENGKEGRKSFTFNKIFSPSATQAEVFSGIQPLIRSVLDGYNVCIFAYGQTGSGKTYTMSGPNELTEEGLGVNYRALGDLFELSNQRKETISYEISSQNGINMPDANLVCVSSTPDVINLMNLGQKNRIVLSKAMNDRSCRSHSCLTVHVLGKDLTSGNILRGCMHLVDLAGSERVDKSEVTEDQLKEAQHSEKSLSALGDVIASLASKSSHVPYRNSKITQLLQESLGGQAKTLMFVHIAPEYEVHGETLSTLKFAERLATVELGAAKVNKDSVEIKEPKDQIASLKAASATVEKEGEPEQVQESQSIPTCPGMKTPRFETSSSLPQCQSPSDQSSSVEMKEPKDQIASLKAASAAAKKEGEPEQVQESQSVPTSPGTKTPSLETSPSLPQCQSPSDQSRSVTNAEDSSTASRNESSTPSWTESSTPSPTETSTPSPAETSTPSPIESSTASPTETSTTSPIKSSTPSLTESSTPSRNESPTSSNKSPEIQEMLADPSLWPPLTASRPVRSAKQNVKLKFNKQSQKDRKAAVGNGRWNPTKVYPEQNLNKLTANKKGNQENDQQRVWSEVASTDGSDIDTATSDCSKTDSVWQSSIPKINNGPNGLALKPKKQQEHRPPNPATTKNTESKSAVPSPIPSSSNQNAKKSKQKTGYAK</sequence>
<feature type="domain" description="Calponin-homology (CH)" evidence="6">
    <location>
        <begin position="59"/>
        <end position="181"/>
    </location>
</feature>
<dbReference type="Gene3D" id="1.10.418.10">
    <property type="entry name" value="Calponin-like domain"/>
    <property type="match status" value="1"/>
</dbReference>
<dbReference type="InterPro" id="IPR027417">
    <property type="entry name" value="P-loop_NTPase"/>
</dbReference>
<evidence type="ECO:0000256" key="2">
    <source>
        <dbReference type="ARBA" id="ARBA00023175"/>
    </source>
</evidence>
<dbReference type="GO" id="GO:0015630">
    <property type="term" value="C:microtubule cytoskeleton"/>
    <property type="evidence" value="ECO:0007669"/>
    <property type="project" value="TreeGrafter"/>
</dbReference>
<dbReference type="PANTHER" id="PTHR47972">
    <property type="entry name" value="KINESIN-LIKE PROTEIN KLP-3"/>
    <property type="match status" value="1"/>
</dbReference>
<accession>A0A6A3CCR8</accession>
<feature type="compositionally biased region" description="Polar residues" evidence="5">
    <location>
        <begin position="946"/>
        <end position="957"/>
    </location>
</feature>
<feature type="compositionally biased region" description="Polar residues" evidence="5">
    <location>
        <begin position="835"/>
        <end position="883"/>
    </location>
</feature>
<comment type="similarity">
    <text evidence="1">Belongs to the TRAFAC class myosin-kinesin ATPase superfamily. Kinesin family. KIN-14 subfamily.</text>
</comment>
<dbReference type="Pfam" id="PF00225">
    <property type="entry name" value="Kinesin"/>
    <property type="match status" value="2"/>
</dbReference>
<dbReference type="SMART" id="SM00129">
    <property type="entry name" value="KISc"/>
    <property type="match status" value="1"/>
</dbReference>
<evidence type="ECO:0000259" key="7">
    <source>
        <dbReference type="PROSITE" id="PS50067"/>
    </source>
</evidence>
<feature type="compositionally biased region" description="Polar residues" evidence="5">
    <location>
        <begin position="1091"/>
        <end position="1101"/>
    </location>
</feature>
<feature type="compositionally biased region" description="Low complexity" evidence="5">
    <location>
        <begin position="791"/>
        <end position="806"/>
    </location>
</feature>
<feature type="compositionally biased region" description="Polar residues" evidence="5">
    <location>
        <begin position="1033"/>
        <end position="1072"/>
    </location>
</feature>
<dbReference type="GO" id="GO:0007018">
    <property type="term" value="P:microtubule-based movement"/>
    <property type="evidence" value="ECO:0007669"/>
    <property type="project" value="InterPro"/>
</dbReference>
<evidence type="ECO:0000259" key="6">
    <source>
        <dbReference type="PROSITE" id="PS50021"/>
    </source>
</evidence>
<dbReference type="PRINTS" id="PR00380">
    <property type="entry name" value="KINESINHEAVY"/>
</dbReference>
<feature type="region of interest" description="Disordered" evidence="5">
    <location>
        <begin position="329"/>
        <end position="356"/>
    </location>
</feature>
<organism evidence="8 9">
    <name type="scientific">Hibiscus syriacus</name>
    <name type="common">Rose of Sharon</name>
    <dbReference type="NCBI Taxonomy" id="106335"/>
    <lineage>
        <taxon>Eukaryota</taxon>
        <taxon>Viridiplantae</taxon>
        <taxon>Streptophyta</taxon>
        <taxon>Embryophyta</taxon>
        <taxon>Tracheophyta</taxon>
        <taxon>Spermatophyta</taxon>
        <taxon>Magnoliopsida</taxon>
        <taxon>eudicotyledons</taxon>
        <taxon>Gunneridae</taxon>
        <taxon>Pentapetalae</taxon>
        <taxon>rosids</taxon>
        <taxon>malvids</taxon>
        <taxon>Malvales</taxon>
        <taxon>Malvaceae</taxon>
        <taxon>Malvoideae</taxon>
        <taxon>Hibiscus</taxon>
    </lineage>
</organism>
<keyword evidence="3" id="KW-0067">ATP-binding</keyword>
<dbReference type="InterPro" id="IPR036872">
    <property type="entry name" value="CH_dom_sf"/>
</dbReference>
<dbReference type="CDD" id="cd21203">
    <property type="entry name" value="CH_AtKIN14-like"/>
    <property type="match status" value="1"/>
</dbReference>
<feature type="compositionally biased region" description="Basic and acidic residues" evidence="5">
    <location>
        <begin position="340"/>
        <end position="356"/>
    </location>
</feature>
<dbReference type="GO" id="GO:0003777">
    <property type="term" value="F:microtubule motor activity"/>
    <property type="evidence" value="ECO:0007669"/>
    <property type="project" value="InterPro"/>
</dbReference>
<reference evidence="8" key="1">
    <citation type="submission" date="2019-09" db="EMBL/GenBank/DDBJ databases">
        <title>Draft genome information of white flower Hibiscus syriacus.</title>
        <authorList>
            <person name="Kim Y.-M."/>
        </authorList>
    </citation>
    <scope>NUCLEOTIDE SEQUENCE [LARGE SCALE GENOMIC DNA]</scope>
    <source>
        <strain evidence="8">YM2019G1</strain>
    </source>
</reference>
<dbReference type="SUPFAM" id="SSF47576">
    <property type="entry name" value="Calponin-homology domain, CH-domain"/>
    <property type="match status" value="1"/>
</dbReference>
<gene>
    <name evidence="8" type="ORF">F3Y22_tig00008667pilonHSYRG00015</name>
</gene>
<evidence type="ECO:0000256" key="3">
    <source>
        <dbReference type="PROSITE-ProRule" id="PRU00283"/>
    </source>
</evidence>
<comment type="caution">
    <text evidence="8">The sequence shown here is derived from an EMBL/GenBank/DDBJ whole genome shotgun (WGS) entry which is preliminary data.</text>
</comment>
<evidence type="ECO:0000256" key="1">
    <source>
        <dbReference type="ARBA" id="ARBA00010899"/>
    </source>
</evidence>
<feature type="binding site" evidence="3">
    <location>
        <begin position="517"/>
        <end position="524"/>
    </location>
    <ligand>
        <name>ATP</name>
        <dbReference type="ChEBI" id="CHEBI:30616"/>
    </ligand>
</feature>
<dbReference type="PANTHER" id="PTHR47972:SF12">
    <property type="entry name" value="KINESIN-LIKE PROTEIN KIN-14H"/>
    <property type="match status" value="1"/>
</dbReference>
<evidence type="ECO:0000313" key="9">
    <source>
        <dbReference type="Proteomes" id="UP000436088"/>
    </source>
</evidence>
<evidence type="ECO:0000256" key="5">
    <source>
        <dbReference type="SAM" id="MobiDB-lite"/>
    </source>
</evidence>
<dbReference type="Pfam" id="PF00307">
    <property type="entry name" value="CH"/>
    <property type="match status" value="1"/>
</dbReference>
<dbReference type="InterPro" id="IPR036961">
    <property type="entry name" value="Kinesin_motor_dom_sf"/>
</dbReference>
<keyword evidence="2 3" id="KW-0505">Motor protein</keyword>
<feature type="compositionally biased region" description="Acidic residues" evidence="5">
    <location>
        <begin position="329"/>
        <end position="339"/>
    </location>
</feature>
<feature type="domain" description="Kinesin motor" evidence="7">
    <location>
        <begin position="434"/>
        <end position="731"/>
    </location>
</feature>
<dbReference type="InterPro" id="IPR001715">
    <property type="entry name" value="CH_dom"/>
</dbReference>
<dbReference type="Proteomes" id="UP000436088">
    <property type="component" value="Unassembled WGS sequence"/>
</dbReference>
<feature type="compositionally biased region" description="Low complexity" evidence="5">
    <location>
        <begin position="884"/>
        <end position="945"/>
    </location>
</feature>
<dbReference type="FunFam" id="3.40.850.10:FF:000111">
    <property type="entry name" value="p-loop nucleoside triphosphate hydrolase superfamily protein with CH (Calponin Homology) domain"/>
    <property type="match status" value="1"/>
</dbReference>
<dbReference type="Gene3D" id="3.40.850.10">
    <property type="entry name" value="Kinesin motor domain"/>
    <property type="match status" value="2"/>
</dbReference>
<proteinExistence type="inferred from homology"/>
<evidence type="ECO:0000313" key="8">
    <source>
        <dbReference type="EMBL" id="KAE8725521.1"/>
    </source>
</evidence>
<dbReference type="PROSITE" id="PS50021">
    <property type="entry name" value="CH"/>
    <property type="match status" value="1"/>
</dbReference>
<feature type="coiled-coil region" evidence="4">
    <location>
        <begin position="407"/>
        <end position="434"/>
    </location>
</feature>
<evidence type="ECO:0000256" key="4">
    <source>
        <dbReference type="SAM" id="Coils"/>
    </source>
</evidence>
<dbReference type="EMBL" id="VEPZ02000420">
    <property type="protein sequence ID" value="KAE8725521.1"/>
    <property type="molecule type" value="Genomic_DNA"/>
</dbReference>
<dbReference type="InterPro" id="IPR027640">
    <property type="entry name" value="Kinesin-like_fam"/>
</dbReference>
<dbReference type="SUPFAM" id="SSF52540">
    <property type="entry name" value="P-loop containing nucleoside triphosphate hydrolases"/>
    <property type="match status" value="1"/>
</dbReference>
<name>A0A6A3CCR8_HIBSY</name>
<feature type="region of interest" description="Disordered" evidence="5">
    <location>
        <begin position="756"/>
        <end position="1125"/>
    </location>
</feature>
<dbReference type="InterPro" id="IPR001752">
    <property type="entry name" value="Kinesin_motor_dom"/>
</dbReference>
<dbReference type="PROSITE" id="PS50067">
    <property type="entry name" value="KINESIN_MOTOR_2"/>
    <property type="match status" value="1"/>
</dbReference>